<dbReference type="Proteomes" id="UP000799754">
    <property type="component" value="Unassembled WGS sequence"/>
</dbReference>
<protein>
    <submittedName>
        <fullName evidence="1">Uncharacterized protein</fullName>
    </submittedName>
</protein>
<accession>A0ACB6S0C6</accession>
<dbReference type="EMBL" id="MU006716">
    <property type="protein sequence ID" value="KAF2627596.1"/>
    <property type="molecule type" value="Genomic_DNA"/>
</dbReference>
<gene>
    <name evidence="1" type="ORF">BU25DRAFT_50687</name>
</gene>
<name>A0ACB6S0C6_9PLEO</name>
<organism evidence="1 2">
    <name type="scientific">Macroventuria anomochaeta</name>
    <dbReference type="NCBI Taxonomy" id="301207"/>
    <lineage>
        <taxon>Eukaryota</taxon>
        <taxon>Fungi</taxon>
        <taxon>Dikarya</taxon>
        <taxon>Ascomycota</taxon>
        <taxon>Pezizomycotina</taxon>
        <taxon>Dothideomycetes</taxon>
        <taxon>Pleosporomycetidae</taxon>
        <taxon>Pleosporales</taxon>
        <taxon>Pleosporineae</taxon>
        <taxon>Didymellaceae</taxon>
        <taxon>Macroventuria</taxon>
    </lineage>
</organism>
<evidence type="ECO:0000313" key="2">
    <source>
        <dbReference type="Proteomes" id="UP000799754"/>
    </source>
</evidence>
<evidence type="ECO:0000313" key="1">
    <source>
        <dbReference type="EMBL" id="KAF2627596.1"/>
    </source>
</evidence>
<proteinExistence type="predicted"/>
<keyword evidence="2" id="KW-1185">Reference proteome</keyword>
<comment type="caution">
    <text evidence="1">The sequence shown here is derived from an EMBL/GenBank/DDBJ whole genome shotgun (WGS) entry which is preliminary data.</text>
</comment>
<sequence length="85" mass="9920">MHTAFLSLGPRQPHRSCFTTLTPLSVFNVFALLLTTKKLYNTKLRLDAQHPKTFLLHTRYLHPYYIICGEFWAFCLSPTRHNLGL</sequence>
<reference evidence="1" key="1">
    <citation type="journal article" date="2020" name="Stud. Mycol.">
        <title>101 Dothideomycetes genomes: a test case for predicting lifestyles and emergence of pathogens.</title>
        <authorList>
            <person name="Haridas S."/>
            <person name="Albert R."/>
            <person name="Binder M."/>
            <person name="Bloem J."/>
            <person name="Labutti K."/>
            <person name="Salamov A."/>
            <person name="Andreopoulos B."/>
            <person name="Baker S."/>
            <person name="Barry K."/>
            <person name="Bills G."/>
            <person name="Bluhm B."/>
            <person name="Cannon C."/>
            <person name="Castanera R."/>
            <person name="Culley D."/>
            <person name="Daum C."/>
            <person name="Ezra D."/>
            <person name="Gonzalez J."/>
            <person name="Henrissat B."/>
            <person name="Kuo A."/>
            <person name="Liang C."/>
            <person name="Lipzen A."/>
            <person name="Lutzoni F."/>
            <person name="Magnuson J."/>
            <person name="Mondo S."/>
            <person name="Nolan M."/>
            <person name="Ohm R."/>
            <person name="Pangilinan J."/>
            <person name="Park H.-J."/>
            <person name="Ramirez L."/>
            <person name="Alfaro M."/>
            <person name="Sun H."/>
            <person name="Tritt A."/>
            <person name="Yoshinaga Y."/>
            <person name="Zwiers L.-H."/>
            <person name="Turgeon B."/>
            <person name="Goodwin S."/>
            <person name="Spatafora J."/>
            <person name="Crous P."/>
            <person name="Grigoriev I."/>
        </authorList>
    </citation>
    <scope>NUCLEOTIDE SEQUENCE</scope>
    <source>
        <strain evidence="1">CBS 525.71</strain>
    </source>
</reference>